<proteinExistence type="predicted"/>
<protein>
    <submittedName>
        <fullName evidence="3">44712_t:CDS:1</fullName>
    </submittedName>
</protein>
<keyword evidence="4" id="KW-1185">Reference proteome</keyword>
<keyword evidence="1" id="KW-0064">Aspartyl protease</keyword>
<feature type="non-terminal residue" evidence="3">
    <location>
        <position position="1"/>
    </location>
</feature>
<comment type="caution">
    <text evidence="3">The sequence shown here is derived from an EMBL/GenBank/DDBJ whole genome shotgun (WGS) entry which is preliminary data.</text>
</comment>
<dbReference type="Proteomes" id="UP000789901">
    <property type="component" value="Unassembled WGS sequence"/>
</dbReference>
<dbReference type="InterPro" id="IPR021109">
    <property type="entry name" value="Peptidase_aspartic_dom_sf"/>
</dbReference>
<gene>
    <name evidence="3" type="ORF">GMARGA_LOCUS12566</name>
</gene>
<sequence>YDDGYASPTYPEYTVRATTPMPIYYEVQLNEEEESDKHIVINNPDDVPVLPLHDLVTDNRSQINDPIVAPLEPGTQPKNNCFIQTPQPPPQRRPLTPERTPPPGRAAPMLRQPIPNRLPPNPLVQQPPPPNPPDLQPALGATAANPMEQLLQKPTSRESESAGKEELVDPSNNILDQSILDDVPLPLILNSRTEMPDVLPIEVTYCEATIEQYPIYLILDTGSSKSLVFHEFLKKIGRAIDKPSIRNLIDIYRQRKYPLGVVENLPIVISKVTIPIDIEVTEAKDYTVIVETDWLGKVKGKIDLARGVLEYEWKNEKYQTPITLEIKKKTVSIEGKEVDIERYKEIEGKTLRGASLKNIKHGWKEPGTVYWCEKQLNDEEESCIKCEKLFKGIKTLKCLVDNLNEELGILRGTKEYTNLDKNQQAKVEELMENNKFLFAEGLTQLGRTKEEMHTITLKAGVEPVKQRPYRVSHIENEPTTTTANRKPRRIIRAVDEPAH</sequence>
<dbReference type="Gene3D" id="2.40.70.10">
    <property type="entry name" value="Acid Proteases"/>
    <property type="match status" value="1"/>
</dbReference>
<accession>A0ABN7UZI8</accession>
<evidence type="ECO:0000313" key="3">
    <source>
        <dbReference type="EMBL" id="CAG8708006.1"/>
    </source>
</evidence>
<dbReference type="CDD" id="cd00303">
    <property type="entry name" value="retropepsin_like"/>
    <property type="match status" value="1"/>
</dbReference>
<dbReference type="InterPro" id="IPR001969">
    <property type="entry name" value="Aspartic_peptidase_AS"/>
</dbReference>
<organism evidence="3 4">
    <name type="scientific">Gigaspora margarita</name>
    <dbReference type="NCBI Taxonomy" id="4874"/>
    <lineage>
        <taxon>Eukaryota</taxon>
        <taxon>Fungi</taxon>
        <taxon>Fungi incertae sedis</taxon>
        <taxon>Mucoromycota</taxon>
        <taxon>Glomeromycotina</taxon>
        <taxon>Glomeromycetes</taxon>
        <taxon>Diversisporales</taxon>
        <taxon>Gigasporaceae</taxon>
        <taxon>Gigaspora</taxon>
    </lineage>
</organism>
<feature type="compositionally biased region" description="Pro residues" evidence="2">
    <location>
        <begin position="116"/>
        <end position="135"/>
    </location>
</feature>
<evidence type="ECO:0000256" key="2">
    <source>
        <dbReference type="SAM" id="MobiDB-lite"/>
    </source>
</evidence>
<dbReference type="EMBL" id="CAJVQB010007716">
    <property type="protein sequence ID" value="CAG8708006.1"/>
    <property type="molecule type" value="Genomic_DNA"/>
</dbReference>
<dbReference type="Pfam" id="PF08284">
    <property type="entry name" value="RVP_2"/>
    <property type="match status" value="1"/>
</dbReference>
<evidence type="ECO:0000313" key="4">
    <source>
        <dbReference type="Proteomes" id="UP000789901"/>
    </source>
</evidence>
<name>A0ABN7UZI8_GIGMA</name>
<keyword evidence="1" id="KW-0378">Hydrolase</keyword>
<keyword evidence="1" id="KW-0645">Protease</keyword>
<dbReference type="PROSITE" id="PS00141">
    <property type="entry name" value="ASP_PROTEASE"/>
    <property type="match status" value="1"/>
</dbReference>
<reference evidence="3 4" key="1">
    <citation type="submission" date="2021-06" db="EMBL/GenBank/DDBJ databases">
        <authorList>
            <person name="Kallberg Y."/>
            <person name="Tangrot J."/>
            <person name="Rosling A."/>
        </authorList>
    </citation>
    <scope>NUCLEOTIDE SEQUENCE [LARGE SCALE GENOMIC DNA]</scope>
    <source>
        <strain evidence="3 4">120-4 pot B 10/14</strain>
    </source>
</reference>
<feature type="region of interest" description="Disordered" evidence="2">
    <location>
        <begin position="65"/>
        <end position="140"/>
    </location>
</feature>
<evidence type="ECO:0000256" key="1">
    <source>
        <dbReference type="ARBA" id="ARBA00022750"/>
    </source>
</evidence>